<reference evidence="1 2" key="1">
    <citation type="submission" date="2013-10" db="EMBL/GenBank/DDBJ databases">
        <title>Genome sequence of Mycobacterium kansasii.</title>
        <authorList>
            <consortium name="McGill University Mycobacterium genome consortium"/>
            <person name="Veyrier F.J."/>
            <person name="Behr M.A."/>
        </authorList>
    </citation>
    <scope>NUCLEOTIDE SEQUENCE [LARGE SCALE GENOMIC DNA]</scope>
    <source>
        <strain evidence="1 2">ATCC 12478</strain>
    </source>
</reference>
<evidence type="ECO:0000313" key="2">
    <source>
        <dbReference type="Proteomes" id="UP000017786"/>
    </source>
</evidence>
<evidence type="ECO:0000313" key="1">
    <source>
        <dbReference type="EMBL" id="AGZ54412.1"/>
    </source>
</evidence>
<protein>
    <submittedName>
        <fullName evidence="1">Uncharacterized protein</fullName>
    </submittedName>
</protein>
<gene>
    <name evidence="1" type="ORF">MKAN_22805</name>
</gene>
<sequence>MFWHRPAQRLAHVGRVNPGAHRPPVEGFEECFCVLRGGVQGGSAIGHGLQH</sequence>
<dbReference type="Proteomes" id="UP000017786">
    <property type="component" value="Chromosome"/>
</dbReference>
<dbReference type="AlphaFoldDB" id="U5WZM7"/>
<accession>U5WZM7</accession>
<dbReference type="EMBL" id="CP006835">
    <property type="protein sequence ID" value="AGZ54412.1"/>
    <property type="molecule type" value="Genomic_DNA"/>
</dbReference>
<dbReference type="HOGENOM" id="CLU_3101108_0_0_11"/>
<organism evidence="1 2">
    <name type="scientific">Mycobacterium kansasii ATCC 12478</name>
    <dbReference type="NCBI Taxonomy" id="557599"/>
    <lineage>
        <taxon>Bacteria</taxon>
        <taxon>Bacillati</taxon>
        <taxon>Actinomycetota</taxon>
        <taxon>Actinomycetes</taxon>
        <taxon>Mycobacteriales</taxon>
        <taxon>Mycobacteriaceae</taxon>
        <taxon>Mycobacterium</taxon>
    </lineage>
</organism>
<name>U5WZM7_MYCKA</name>
<proteinExistence type="predicted"/>
<dbReference type="KEGG" id="mkn:MKAN_22805"/>